<proteinExistence type="predicted"/>
<reference evidence="1 2" key="1">
    <citation type="submission" date="2023-03" db="EMBL/GenBank/DDBJ databases">
        <title>Isolation and description of six Streptomyces strains from soil environments, able to metabolize different microbial glucans.</title>
        <authorList>
            <person name="Widen T."/>
            <person name="Larsbrink J."/>
        </authorList>
    </citation>
    <scope>NUCLEOTIDE SEQUENCE [LARGE SCALE GENOMIC DNA]</scope>
    <source>
        <strain evidence="1 2">Mut1</strain>
    </source>
</reference>
<gene>
    <name evidence="1" type="ORF">P8A18_00365</name>
</gene>
<name>A0ABY9HC90_9ACTN</name>
<keyword evidence="2" id="KW-1185">Reference proteome</keyword>
<organism evidence="1 2">
    <name type="scientific">Streptomyces castrisilvae</name>
    <dbReference type="NCBI Taxonomy" id="3033811"/>
    <lineage>
        <taxon>Bacteria</taxon>
        <taxon>Bacillati</taxon>
        <taxon>Actinomycetota</taxon>
        <taxon>Actinomycetes</taxon>
        <taxon>Kitasatosporales</taxon>
        <taxon>Streptomycetaceae</taxon>
        <taxon>Streptomyces</taxon>
    </lineage>
</organism>
<evidence type="ECO:0000313" key="2">
    <source>
        <dbReference type="Proteomes" id="UP001239522"/>
    </source>
</evidence>
<dbReference type="RefSeq" id="WP_306050597.1">
    <property type="nucleotide sequence ID" value="NZ_CP120997.1"/>
</dbReference>
<dbReference type="Proteomes" id="UP001239522">
    <property type="component" value="Chromosome"/>
</dbReference>
<evidence type="ECO:0000313" key="1">
    <source>
        <dbReference type="EMBL" id="WLQ31984.1"/>
    </source>
</evidence>
<protein>
    <submittedName>
        <fullName evidence="1">Uncharacterized protein</fullName>
    </submittedName>
</protein>
<accession>A0ABY9HC90</accession>
<sequence>MADEIFRDCHDTDDFVRRLAQWRPGTAVPLIQPESKEACEAVRSLTRPAVSRTVPDPAGALITAPRGSACAPLARALAAAVGGRYEEFGSPDDIARAAVRQDTRWVVPVALASELTERDVTGLHDALWEAARDGSFKGHAGLLVGGTVPDVCWQITKGLALPHRRPPQEEHVRLWPGVDGTPHRFGQGPLLLRDAATEATVRPLLTGGHTGVLSVIAHGRDDVIHLHDTVICKGPDQLPGPLDDRAHLPVCAYTGQCFRGDVEPSRVLRAETLVVDTVFVNACMTWRIADGLFPHPYLLPHAFLAGTAAAYVGVPNLVNGTAKLNDLFHHACATGLSVGEAVSLVNDHLRRERTDLPYFTVLGLPWTTPATPAPATGPADTTAPFATVREGDADADGGTLTAAARALAESRDRGTPTHLVHLSPRSAPALAGAVPARSGLADAERIRDELRALGAAMTALEAVPLLGFRYSRQGNLMVNLRERIAAVTTALRRAVSTGDPARTGRRIDGLREAVRNAEAGLAAALYERGTTGFVNFDDLWGEVLEQGPPTPAGADCRYCARPLVRTDAVHPLFAHIRRTGLVCARCCMVQDLDPASPVADIALDCAEEWRRGSSVQVTLAVRTAAATTTPVDAFVAVHTEACERNHVGYPPPRRVLLAPGGAVTEVAFDADVTDRAHMHVESLRGFAVARGTLSFGTRPVWVRPSGAERSG</sequence>
<dbReference type="EMBL" id="CP120997">
    <property type="protein sequence ID" value="WLQ31984.1"/>
    <property type="molecule type" value="Genomic_DNA"/>
</dbReference>